<proteinExistence type="predicted"/>
<accession>A0A4R1EZW5</accession>
<dbReference type="Proteomes" id="UP000294887">
    <property type="component" value="Unassembled WGS sequence"/>
</dbReference>
<comment type="caution">
    <text evidence="1">The sequence shown here is derived from an EMBL/GenBank/DDBJ whole genome shotgun (WGS) entry which is preliminary data.</text>
</comment>
<dbReference type="InterPro" id="IPR014984">
    <property type="entry name" value="HopJ"/>
</dbReference>
<gene>
    <name evidence="1" type="ORF">EV695_2739</name>
</gene>
<evidence type="ECO:0000313" key="2">
    <source>
        <dbReference type="Proteomes" id="UP000294887"/>
    </source>
</evidence>
<dbReference type="Gene3D" id="3.20.160.10">
    <property type="entry name" value="vpa0580 domain like"/>
    <property type="match status" value="1"/>
</dbReference>
<evidence type="ECO:0000313" key="1">
    <source>
        <dbReference type="EMBL" id="TCJ84778.1"/>
    </source>
</evidence>
<reference evidence="1 2" key="1">
    <citation type="submission" date="2019-03" db="EMBL/GenBank/DDBJ databases">
        <title>Genomic Encyclopedia of Type Strains, Phase IV (KMG-IV): sequencing the most valuable type-strain genomes for metagenomic binning, comparative biology and taxonomic classification.</title>
        <authorList>
            <person name="Goeker M."/>
        </authorList>
    </citation>
    <scope>NUCLEOTIDE SEQUENCE [LARGE SCALE GENOMIC DNA]</scope>
    <source>
        <strain evidence="1 2">DSM 24830</strain>
    </source>
</reference>
<dbReference type="InterPro" id="IPR038604">
    <property type="entry name" value="HopJ_sf"/>
</dbReference>
<protein>
    <submittedName>
        <fullName evidence="1">HopJ type III effector protein</fullName>
    </submittedName>
</protein>
<dbReference type="RefSeq" id="WP_131906515.1">
    <property type="nucleotide sequence ID" value="NZ_BAAAFU010000006.1"/>
</dbReference>
<dbReference type="Pfam" id="PF08888">
    <property type="entry name" value="HopJ"/>
    <property type="match status" value="1"/>
</dbReference>
<sequence>MDIAEYIEQVKTSPETLEFNDLMSLIETHYDFTPTAFSNGDLQNAADQNQGSCKLFAFAQLNGLSKEQTLACFGAFYREDVLQNPDADNHQNIRNFMQNGWDGIQFSSNALEIKIL</sequence>
<dbReference type="AlphaFoldDB" id="A0A4R1EZW5"/>
<dbReference type="OrthoDB" id="9790826at2"/>
<dbReference type="EMBL" id="SMFQ01000004">
    <property type="protein sequence ID" value="TCJ84778.1"/>
    <property type="molecule type" value="Genomic_DNA"/>
</dbReference>
<name>A0A4R1EZW5_9GAMM</name>
<keyword evidence="2" id="KW-1185">Reference proteome</keyword>
<organism evidence="1 2">
    <name type="scientific">Cocleimonas flava</name>
    <dbReference type="NCBI Taxonomy" id="634765"/>
    <lineage>
        <taxon>Bacteria</taxon>
        <taxon>Pseudomonadati</taxon>
        <taxon>Pseudomonadota</taxon>
        <taxon>Gammaproteobacteria</taxon>
        <taxon>Thiotrichales</taxon>
        <taxon>Thiotrichaceae</taxon>
        <taxon>Cocleimonas</taxon>
    </lineage>
</organism>